<sequence>MPEGSSQPTSAATTAAPVAEARMSHFGENRGIKFNINTGGKTWACTLQDRSHYEKVKAARNGSTDSSASSVSEKSSH</sequence>
<accession>A0ACC1MLS5</accession>
<protein>
    <submittedName>
        <fullName evidence="1">Uncharacterized protein</fullName>
    </submittedName>
</protein>
<evidence type="ECO:0000313" key="2">
    <source>
        <dbReference type="Proteomes" id="UP001143910"/>
    </source>
</evidence>
<dbReference type="Proteomes" id="UP001143910">
    <property type="component" value="Unassembled WGS sequence"/>
</dbReference>
<dbReference type="EMBL" id="JANJQO010002245">
    <property type="protein sequence ID" value="KAJ2967591.1"/>
    <property type="molecule type" value="Genomic_DNA"/>
</dbReference>
<comment type="caution">
    <text evidence="1">The sequence shown here is derived from an EMBL/GenBank/DDBJ whole genome shotgun (WGS) entry which is preliminary data.</text>
</comment>
<gene>
    <name evidence="1" type="ORF">NQ176_g9588</name>
</gene>
<reference evidence="1" key="1">
    <citation type="submission" date="2022-08" db="EMBL/GenBank/DDBJ databases">
        <title>Genome Sequence of Lecanicillium fungicola.</title>
        <authorList>
            <person name="Buettner E."/>
        </authorList>
    </citation>
    <scope>NUCLEOTIDE SEQUENCE</scope>
    <source>
        <strain evidence="1">Babe33</strain>
    </source>
</reference>
<proteinExistence type="predicted"/>
<evidence type="ECO:0000313" key="1">
    <source>
        <dbReference type="EMBL" id="KAJ2967591.1"/>
    </source>
</evidence>
<keyword evidence="2" id="KW-1185">Reference proteome</keyword>
<organism evidence="1 2">
    <name type="scientific">Zarea fungicola</name>
    <dbReference type="NCBI Taxonomy" id="93591"/>
    <lineage>
        <taxon>Eukaryota</taxon>
        <taxon>Fungi</taxon>
        <taxon>Dikarya</taxon>
        <taxon>Ascomycota</taxon>
        <taxon>Pezizomycotina</taxon>
        <taxon>Sordariomycetes</taxon>
        <taxon>Hypocreomycetidae</taxon>
        <taxon>Hypocreales</taxon>
        <taxon>Cordycipitaceae</taxon>
        <taxon>Zarea</taxon>
    </lineage>
</organism>
<name>A0ACC1MLS5_9HYPO</name>